<feature type="domain" description="PAS" evidence="2">
    <location>
        <begin position="580"/>
        <end position="627"/>
    </location>
</feature>
<dbReference type="InterPro" id="IPR000014">
    <property type="entry name" value="PAS"/>
</dbReference>
<evidence type="ECO:0000259" key="2">
    <source>
        <dbReference type="PROSITE" id="PS50112"/>
    </source>
</evidence>
<dbReference type="InterPro" id="IPR013655">
    <property type="entry name" value="PAS_fold_3"/>
</dbReference>
<feature type="domain" description="GGDEF" evidence="5">
    <location>
        <begin position="739"/>
        <end position="880"/>
    </location>
</feature>
<feature type="domain" description="EAL" evidence="4">
    <location>
        <begin position="889"/>
        <end position="1143"/>
    </location>
</feature>
<dbReference type="NCBIfam" id="TIGR00254">
    <property type="entry name" value="GGDEF"/>
    <property type="match status" value="1"/>
</dbReference>
<comment type="caution">
    <text evidence="6">The sequence shown here is derived from an EMBL/GenBank/DDBJ whole genome shotgun (WGS) entry which is preliminary data.</text>
</comment>
<dbReference type="InterPro" id="IPR001610">
    <property type="entry name" value="PAC"/>
</dbReference>
<evidence type="ECO:0008006" key="8">
    <source>
        <dbReference type="Google" id="ProtNLM"/>
    </source>
</evidence>
<reference evidence="6 7" key="1">
    <citation type="submission" date="2016-02" db="EMBL/GenBank/DDBJ databases">
        <authorList>
            <person name="Wen L."/>
            <person name="He K."/>
            <person name="Yang H."/>
        </authorList>
    </citation>
    <scope>NUCLEOTIDE SEQUENCE [LARGE SCALE GENOMIC DNA]</scope>
    <source>
        <strain evidence="6 7">TSA40</strain>
    </source>
</reference>
<dbReference type="SUPFAM" id="SSF141868">
    <property type="entry name" value="EAL domain-like"/>
    <property type="match status" value="1"/>
</dbReference>
<dbReference type="PANTHER" id="PTHR44757">
    <property type="entry name" value="DIGUANYLATE CYCLASE DGCP"/>
    <property type="match status" value="1"/>
</dbReference>
<dbReference type="FunFam" id="3.30.70.270:FF:000001">
    <property type="entry name" value="Diguanylate cyclase domain protein"/>
    <property type="match status" value="1"/>
</dbReference>
<dbReference type="Pfam" id="PF00990">
    <property type="entry name" value="GGDEF"/>
    <property type="match status" value="1"/>
</dbReference>
<dbReference type="RefSeq" id="WP_088708789.1">
    <property type="nucleotide sequence ID" value="NZ_LSTO01000001.1"/>
</dbReference>
<dbReference type="SMART" id="SM00086">
    <property type="entry name" value="PAC"/>
    <property type="match status" value="3"/>
</dbReference>
<dbReference type="SMART" id="SM00052">
    <property type="entry name" value="EAL"/>
    <property type="match status" value="1"/>
</dbReference>
<dbReference type="SUPFAM" id="SSF55785">
    <property type="entry name" value="PYP-like sensor domain (PAS domain)"/>
    <property type="match status" value="3"/>
</dbReference>
<evidence type="ECO:0000313" key="6">
    <source>
        <dbReference type="EMBL" id="OWW21954.1"/>
    </source>
</evidence>
<feature type="domain" description="PAC" evidence="3">
    <location>
        <begin position="655"/>
        <end position="707"/>
    </location>
</feature>
<gene>
    <name evidence="6" type="ORF">AYR66_23130</name>
</gene>
<dbReference type="Proteomes" id="UP000197535">
    <property type="component" value="Unassembled WGS sequence"/>
</dbReference>
<dbReference type="Pfam" id="PF22588">
    <property type="entry name" value="dCache_1_like"/>
    <property type="match status" value="1"/>
</dbReference>
<keyword evidence="1" id="KW-1133">Transmembrane helix</keyword>
<accession>A0A254TH71</accession>
<sequence length="1146" mass="127845">MLPSRQTSPGKPSFISSLAVQLTLLFLLVLAAVWGGIALQLHNSHQQLADTAERDRANLSLAFAEQITAALRGIDLSLLSLRQEWRHDRKRFHEAVQRQQNYFVRDVSFQVGIIDAAGMLVYSSLDPEPEPVLLADREHFRIHVERNTDHLFISRPLVGRVSGRQTIQFTRPIHDAERRFLGVIVMSVAPEYFSRFHDSINLGPQGSVTVVRSTGEILSRSPETEKSIGQSLAGRPFMTSELDTGTYAARGQVDNVERIYTWRRIEGFGLVVTIGEGVDDLFAPYYAERRNFIAGGIVATAILAFFAWIIAAGLRQRARANAALAESEARNRLQSAALEAVGNGVIITDTNARIEWVNHAFEALTGYRREQAIGRRPSELVSSGLQDNRFYSNLWNAIQSGKTWRGELVNRRSDHTLYDEELVIAPVKDPAGTITHFVGIKQDISERKRSESALQESHDLLAKLSRQIPGLIFQLRLFPDGRAAMPFASDALAGMYGITPPQVRDDVSELLSRIHADDLIALSHNIEESARKLQPWQQEYRIILGGEVRWHAGSARPERMEDGSVLWHGSITDVTERRKAEEQLRVAAAAFELQEGMMVTDARGTILRVNCAFEEVTGYSAEEAVGRKPSILRSNRQDAEFYRKMWASINETGGWQGEIWNRRKNGEIYPEWLVITAVKDASGKITHHVSAFSDITQRKKTEAQIRDLAFYDPLTSLPNRRLFLDRAGQALAASARAHRHGALMLLDLDHFKTLNDTCGHDVGDELLVQVAQRLIGCVRERDTVARIGGDEFVILLEELSPDVAAAAMQAETIASKIIEALNKPYPLRGFAAGGYHNTPSIGVCRFLGHAQPVDILLKHADIALYEAKDAGRNTVRMYNDAMQAMLNERAGIEAGLRQALTENRFKLYYQPLIDRHRRVSSVEALLRWDMPGHGLVAPAHFLEIAESGSLILQIGQWVLEHACAQAVAWARDPGTQDLVIGINISKRQFRQQDFVQSVKSTVERTGANPARLRLEVTESMVLEDVDTAISKMEALRKLGISFSIDDFGKGFASLAYLKRLPVGQLKIDQSFIHGIESDAGDAVIVRTLIDMSRTLALEVVAEGVESDVQHSFLREQRCDLFQGYLFGKPMTVEEMERMVGTLANAG</sequence>
<evidence type="ECO:0000313" key="7">
    <source>
        <dbReference type="Proteomes" id="UP000197535"/>
    </source>
</evidence>
<protein>
    <recommendedName>
        <fullName evidence="8">Diguanylate cyclase</fullName>
    </recommendedName>
</protein>
<dbReference type="InterPro" id="IPR054327">
    <property type="entry name" value="His-kinase-like_sensor"/>
</dbReference>
<organism evidence="6 7">
    <name type="scientific">Noviherbaspirillum denitrificans</name>
    <dbReference type="NCBI Taxonomy" id="1968433"/>
    <lineage>
        <taxon>Bacteria</taxon>
        <taxon>Pseudomonadati</taxon>
        <taxon>Pseudomonadota</taxon>
        <taxon>Betaproteobacteria</taxon>
        <taxon>Burkholderiales</taxon>
        <taxon>Oxalobacteraceae</taxon>
        <taxon>Noviherbaspirillum</taxon>
    </lineage>
</organism>
<proteinExistence type="predicted"/>
<dbReference type="InterPro" id="IPR052155">
    <property type="entry name" value="Biofilm_reg_signaling"/>
</dbReference>
<dbReference type="PANTHER" id="PTHR44757:SF2">
    <property type="entry name" value="BIOFILM ARCHITECTURE MAINTENANCE PROTEIN MBAA"/>
    <property type="match status" value="1"/>
</dbReference>
<dbReference type="SUPFAM" id="SSF55073">
    <property type="entry name" value="Nucleotide cyclase"/>
    <property type="match status" value="1"/>
</dbReference>
<dbReference type="Gene3D" id="3.30.70.270">
    <property type="match status" value="1"/>
</dbReference>
<feature type="domain" description="PAS" evidence="2">
    <location>
        <begin position="330"/>
        <end position="375"/>
    </location>
</feature>
<dbReference type="PROSITE" id="PS50112">
    <property type="entry name" value="PAS"/>
    <property type="match status" value="2"/>
</dbReference>
<dbReference type="Pfam" id="PF00563">
    <property type="entry name" value="EAL"/>
    <property type="match status" value="1"/>
</dbReference>
<dbReference type="Pfam" id="PF00989">
    <property type="entry name" value="PAS"/>
    <property type="match status" value="1"/>
</dbReference>
<dbReference type="CDD" id="cd01949">
    <property type="entry name" value="GGDEF"/>
    <property type="match status" value="1"/>
</dbReference>
<dbReference type="InterPro" id="IPR035919">
    <property type="entry name" value="EAL_sf"/>
</dbReference>
<feature type="domain" description="PAC" evidence="3">
    <location>
        <begin position="534"/>
        <end position="586"/>
    </location>
</feature>
<dbReference type="CDD" id="cd12915">
    <property type="entry name" value="PDC2_DGC_like"/>
    <property type="match status" value="1"/>
</dbReference>
<name>A0A254TH71_9BURK</name>
<dbReference type="AlphaFoldDB" id="A0A254TH71"/>
<dbReference type="InterPro" id="IPR043128">
    <property type="entry name" value="Rev_trsase/Diguanyl_cyclase"/>
</dbReference>
<dbReference type="InterPro" id="IPR000700">
    <property type="entry name" value="PAS-assoc_C"/>
</dbReference>
<dbReference type="CDD" id="cd12914">
    <property type="entry name" value="PDC1_DGC_like"/>
    <property type="match status" value="1"/>
</dbReference>
<dbReference type="PROSITE" id="PS50887">
    <property type="entry name" value="GGDEF"/>
    <property type="match status" value="1"/>
</dbReference>
<dbReference type="Gene3D" id="3.30.450.20">
    <property type="entry name" value="PAS domain"/>
    <property type="match status" value="5"/>
</dbReference>
<dbReference type="Pfam" id="PF13426">
    <property type="entry name" value="PAS_9"/>
    <property type="match status" value="1"/>
</dbReference>
<dbReference type="InterPro" id="IPR013767">
    <property type="entry name" value="PAS_fold"/>
</dbReference>
<dbReference type="PROSITE" id="PS50113">
    <property type="entry name" value="PAC"/>
    <property type="match status" value="3"/>
</dbReference>
<dbReference type="InterPro" id="IPR029787">
    <property type="entry name" value="Nucleotide_cyclase"/>
</dbReference>
<dbReference type="SMART" id="SM00091">
    <property type="entry name" value="PAS"/>
    <property type="match status" value="3"/>
</dbReference>
<keyword evidence="1" id="KW-0472">Membrane</keyword>
<keyword evidence="1" id="KW-0812">Transmembrane</keyword>
<dbReference type="SMART" id="SM00267">
    <property type="entry name" value="GGDEF"/>
    <property type="match status" value="1"/>
</dbReference>
<evidence type="ECO:0000259" key="5">
    <source>
        <dbReference type="PROSITE" id="PS50887"/>
    </source>
</evidence>
<dbReference type="CDD" id="cd01948">
    <property type="entry name" value="EAL"/>
    <property type="match status" value="1"/>
</dbReference>
<feature type="domain" description="PAC" evidence="3">
    <location>
        <begin position="402"/>
        <end position="456"/>
    </location>
</feature>
<dbReference type="InterPro" id="IPR000160">
    <property type="entry name" value="GGDEF_dom"/>
</dbReference>
<evidence type="ECO:0000256" key="1">
    <source>
        <dbReference type="SAM" id="Phobius"/>
    </source>
</evidence>
<dbReference type="CDD" id="cd00130">
    <property type="entry name" value="PAS"/>
    <property type="match status" value="3"/>
</dbReference>
<feature type="transmembrane region" description="Helical" evidence="1">
    <location>
        <begin position="292"/>
        <end position="314"/>
    </location>
</feature>
<dbReference type="InterPro" id="IPR001633">
    <property type="entry name" value="EAL_dom"/>
</dbReference>
<keyword evidence="7" id="KW-1185">Reference proteome</keyword>
<dbReference type="Gene3D" id="3.20.20.450">
    <property type="entry name" value="EAL domain"/>
    <property type="match status" value="1"/>
</dbReference>
<dbReference type="GO" id="GO:0003824">
    <property type="term" value="F:catalytic activity"/>
    <property type="evidence" value="ECO:0007669"/>
    <property type="project" value="UniProtKB-ARBA"/>
</dbReference>
<dbReference type="NCBIfam" id="TIGR00229">
    <property type="entry name" value="sensory_box"/>
    <property type="match status" value="2"/>
</dbReference>
<dbReference type="PROSITE" id="PS50883">
    <property type="entry name" value="EAL"/>
    <property type="match status" value="1"/>
</dbReference>
<evidence type="ECO:0000259" key="4">
    <source>
        <dbReference type="PROSITE" id="PS50883"/>
    </source>
</evidence>
<dbReference type="OrthoDB" id="9813903at2"/>
<dbReference type="EMBL" id="LSTO01000001">
    <property type="protein sequence ID" value="OWW21954.1"/>
    <property type="molecule type" value="Genomic_DNA"/>
</dbReference>
<dbReference type="Pfam" id="PF08447">
    <property type="entry name" value="PAS_3"/>
    <property type="match status" value="1"/>
</dbReference>
<dbReference type="InterPro" id="IPR035965">
    <property type="entry name" value="PAS-like_dom_sf"/>
</dbReference>
<evidence type="ECO:0000259" key="3">
    <source>
        <dbReference type="PROSITE" id="PS50113"/>
    </source>
</evidence>